<dbReference type="Pfam" id="PF00307">
    <property type="entry name" value="CH"/>
    <property type="match status" value="1"/>
</dbReference>
<dbReference type="InterPro" id="IPR036872">
    <property type="entry name" value="CH_dom_sf"/>
</dbReference>
<organism evidence="3 4">
    <name type="scientific">Puccinia triticina</name>
    <dbReference type="NCBI Taxonomy" id="208348"/>
    <lineage>
        <taxon>Eukaryota</taxon>
        <taxon>Fungi</taxon>
        <taxon>Dikarya</taxon>
        <taxon>Basidiomycota</taxon>
        <taxon>Pucciniomycotina</taxon>
        <taxon>Pucciniomycetes</taxon>
        <taxon>Pucciniales</taxon>
        <taxon>Pucciniaceae</taxon>
        <taxon>Puccinia</taxon>
    </lineage>
</organism>
<gene>
    <name evidence="3" type="ORF">PtA15_13A416</name>
</gene>
<dbReference type="GeneID" id="77803507"/>
<feature type="region of interest" description="Disordered" evidence="1">
    <location>
        <begin position="13"/>
        <end position="36"/>
    </location>
</feature>
<evidence type="ECO:0000313" key="4">
    <source>
        <dbReference type="Proteomes" id="UP001164743"/>
    </source>
</evidence>
<dbReference type="RefSeq" id="XP_053026571.1">
    <property type="nucleotide sequence ID" value="XM_053162612.1"/>
</dbReference>
<protein>
    <recommendedName>
        <fullName evidence="2">Calponin-homology (CH) domain-containing protein</fullName>
    </recommendedName>
</protein>
<proteinExistence type="predicted"/>
<name>A0ABY7D3V3_9BASI</name>
<feature type="domain" description="Calponin-homology (CH)" evidence="2">
    <location>
        <begin position="116"/>
        <end position="158"/>
    </location>
</feature>
<keyword evidence="4" id="KW-1185">Reference proteome</keyword>
<evidence type="ECO:0000259" key="2">
    <source>
        <dbReference type="Pfam" id="PF00307"/>
    </source>
</evidence>
<dbReference type="EMBL" id="CP110433">
    <property type="protein sequence ID" value="WAQ91016.1"/>
    <property type="molecule type" value="Genomic_DNA"/>
</dbReference>
<dbReference type="InterPro" id="IPR001715">
    <property type="entry name" value="CH_dom"/>
</dbReference>
<accession>A0ABY7D3V3</accession>
<evidence type="ECO:0000313" key="3">
    <source>
        <dbReference type="EMBL" id="WAQ91016.1"/>
    </source>
</evidence>
<evidence type="ECO:0000256" key="1">
    <source>
        <dbReference type="SAM" id="MobiDB-lite"/>
    </source>
</evidence>
<dbReference type="Proteomes" id="UP001164743">
    <property type="component" value="Chromosome 13A"/>
</dbReference>
<sequence>MGPRAIITSTIFSSEPSRGLDEAHSARRPPKRAPSLLSASDRDLLGWINNKIRARTTQRLLPSKAGAKSPEETSASDRDLLSWINNKIRRQSPSKAGAESCPPNVVVVCAAKELSESDRDLLGWINNKIRACKLATASDFSGSIRNGHALVRLIEALTMADSGLSIRDFLGASHLTQLDLHRPAGPDTPDSKQGLLNFFFSHKPANQ</sequence>
<dbReference type="SUPFAM" id="SSF47576">
    <property type="entry name" value="Calponin-homology domain, CH-domain"/>
    <property type="match status" value="1"/>
</dbReference>
<reference evidence="3" key="1">
    <citation type="submission" date="2022-10" db="EMBL/GenBank/DDBJ databases">
        <title>Puccinia triticina Genome sequencing and assembly.</title>
        <authorList>
            <person name="Li C."/>
        </authorList>
    </citation>
    <scope>NUCLEOTIDE SEQUENCE</scope>
    <source>
        <strain evidence="3">Pt15</strain>
    </source>
</reference>